<evidence type="ECO:0000256" key="4">
    <source>
        <dbReference type="ARBA" id="ARBA00023125"/>
    </source>
</evidence>
<evidence type="ECO:0000259" key="8">
    <source>
        <dbReference type="PROSITE" id="PS50811"/>
    </source>
</evidence>
<feature type="compositionally biased region" description="Polar residues" evidence="7">
    <location>
        <begin position="79"/>
        <end position="88"/>
    </location>
</feature>
<feature type="domain" description="WRKY" evidence="8">
    <location>
        <begin position="317"/>
        <end position="382"/>
    </location>
</feature>
<dbReference type="FunFam" id="2.20.25.80:FF:000006">
    <property type="entry name" value="WRKY transcription factor"/>
    <property type="match status" value="1"/>
</dbReference>
<dbReference type="PANTHER" id="PTHR31221:SF150">
    <property type="entry name" value="WRKY TRANSCRIPTION FACTOR 32-RELATED"/>
    <property type="match status" value="1"/>
</dbReference>
<dbReference type="InterPro" id="IPR044810">
    <property type="entry name" value="WRKY_plant"/>
</dbReference>
<reference evidence="10" key="1">
    <citation type="journal article" date="2015" name="Proc. Natl. Acad. Sci. U.S.A.">
        <title>Genome sequencing of adzuki bean (Vigna angularis) provides insight into high starch and low fat accumulation and domestication.</title>
        <authorList>
            <person name="Yang K."/>
            <person name="Tian Z."/>
            <person name="Chen C."/>
            <person name="Luo L."/>
            <person name="Zhao B."/>
            <person name="Wang Z."/>
            <person name="Yu L."/>
            <person name="Li Y."/>
            <person name="Sun Y."/>
            <person name="Li W."/>
            <person name="Chen Y."/>
            <person name="Li Y."/>
            <person name="Zhang Y."/>
            <person name="Ai D."/>
            <person name="Zhao J."/>
            <person name="Shang C."/>
            <person name="Ma Y."/>
            <person name="Wu B."/>
            <person name="Wang M."/>
            <person name="Gao L."/>
            <person name="Sun D."/>
            <person name="Zhang P."/>
            <person name="Guo F."/>
            <person name="Wang W."/>
            <person name="Li Y."/>
            <person name="Wang J."/>
            <person name="Varshney R.K."/>
            <person name="Wang J."/>
            <person name="Ling H.Q."/>
            <person name="Wan P."/>
        </authorList>
    </citation>
    <scope>NUCLEOTIDE SEQUENCE</scope>
    <source>
        <strain evidence="10">cv. Jingnong 6</strain>
    </source>
</reference>
<evidence type="ECO:0000256" key="5">
    <source>
        <dbReference type="ARBA" id="ARBA00023163"/>
    </source>
</evidence>
<gene>
    <name evidence="9" type="ORF">LR48_Vigan04g040700</name>
</gene>
<evidence type="ECO:0000256" key="3">
    <source>
        <dbReference type="ARBA" id="ARBA00023015"/>
    </source>
</evidence>
<dbReference type="Proteomes" id="UP000053144">
    <property type="component" value="Chromosome 4"/>
</dbReference>
<keyword evidence="4" id="KW-0238">DNA-binding</keyword>
<dbReference type="GO" id="GO:0003700">
    <property type="term" value="F:DNA-binding transcription factor activity"/>
    <property type="evidence" value="ECO:0007669"/>
    <property type="project" value="InterPro"/>
</dbReference>
<feature type="region of interest" description="Disordered" evidence="7">
    <location>
        <begin position="1"/>
        <end position="145"/>
    </location>
</feature>
<dbReference type="GO" id="GO:0005634">
    <property type="term" value="C:nucleus"/>
    <property type="evidence" value="ECO:0007669"/>
    <property type="project" value="UniProtKB-SubCell"/>
</dbReference>
<dbReference type="SMR" id="A0A0L9UCF7"/>
<keyword evidence="6" id="KW-0539">Nucleus</keyword>
<evidence type="ECO:0000256" key="1">
    <source>
        <dbReference type="ARBA" id="ARBA00004123"/>
    </source>
</evidence>
<comment type="subcellular location">
    <subcellularLocation>
        <location evidence="1">Nucleus</location>
    </subcellularLocation>
</comment>
<dbReference type="GO" id="GO:0043565">
    <property type="term" value="F:sequence-specific DNA binding"/>
    <property type="evidence" value="ECO:0007669"/>
    <property type="project" value="InterPro"/>
</dbReference>
<evidence type="ECO:0000256" key="7">
    <source>
        <dbReference type="SAM" id="MobiDB-lite"/>
    </source>
</evidence>
<organism evidence="9 10">
    <name type="scientific">Phaseolus angularis</name>
    <name type="common">Azuki bean</name>
    <name type="synonym">Vigna angularis</name>
    <dbReference type="NCBI Taxonomy" id="3914"/>
    <lineage>
        <taxon>Eukaryota</taxon>
        <taxon>Viridiplantae</taxon>
        <taxon>Streptophyta</taxon>
        <taxon>Embryophyta</taxon>
        <taxon>Tracheophyta</taxon>
        <taxon>Spermatophyta</taxon>
        <taxon>Magnoliopsida</taxon>
        <taxon>eudicotyledons</taxon>
        <taxon>Gunneridae</taxon>
        <taxon>Pentapetalae</taxon>
        <taxon>rosids</taxon>
        <taxon>fabids</taxon>
        <taxon>Fabales</taxon>
        <taxon>Fabaceae</taxon>
        <taxon>Papilionoideae</taxon>
        <taxon>50 kb inversion clade</taxon>
        <taxon>NPAAA clade</taxon>
        <taxon>indigoferoid/millettioid clade</taxon>
        <taxon>Phaseoleae</taxon>
        <taxon>Vigna</taxon>
    </lineage>
</organism>
<feature type="compositionally biased region" description="Basic and acidic residues" evidence="7">
    <location>
        <begin position="267"/>
        <end position="293"/>
    </location>
</feature>
<dbReference type="STRING" id="3914.A0A0L9UCF7"/>
<dbReference type="AlphaFoldDB" id="A0A0L9UCF7"/>
<dbReference type="KEGG" id="var:108330796"/>
<evidence type="ECO:0000256" key="2">
    <source>
        <dbReference type="ARBA" id="ARBA00022737"/>
    </source>
</evidence>
<dbReference type="InterPro" id="IPR003657">
    <property type="entry name" value="WRKY_dom"/>
</dbReference>
<feature type="compositionally biased region" description="Low complexity" evidence="7">
    <location>
        <begin position="36"/>
        <end position="51"/>
    </location>
</feature>
<proteinExistence type="predicted"/>
<dbReference type="Pfam" id="PF03106">
    <property type="entry name" value="WRKY"/>
    <property type="match status" value="2"/>
</dbReference>
<accession>A0A0L9UCF7</accession>
<dbReference type="OMA" id="PCMEDNT"/>
<feature type="compositionally biased region" description="Low complexity" evidence="7">
    <location>
        <begin position="89"/>
        <end position="122"/>
    </location>
</feature>
<keyword evidence="3" id="KW-0805">Transcription regulation</keyword>
<dbReference type="InterPro" id="IPR036576">
    <property type="entry name" value="WRKY_dom_sf"/>
</dbReference>
<dbReference type="OrthoDB" id="764896at2759"/>
<dbReference type="EMBL" id="CM003374">
    <property type="protein sequence ID" value="KOM40209.1"/>
    <property type="molecule type" value="Genomic_DNA"/>
</dbReference>
<feature type="compositionally biased region" description="Low complexity" evidence="7">
    <location>
        <begin position="12"/>
        <end position="25"/>
    </location>
</feature>
<dbReference type="Gene3D" id="2.20.25.80">
    <property type="entry name" value="WRKY domain"/>
    <property type="match status" value="2"/>
</dbReference>
<evidence type="ECO:0000313" key="10">
    <source>
        <dbReference type="Proteomes" id="UP000053144"/>
    </source>
</evidence>
<dbReference type="Gramene" id="KOM40209">
    <property type="protein sequence ID" value="KOM40209"/>
    <property type="gene ID" value="LR48_Vigan04g040700"/>
</dbReference>
<feature type="domain" description="WRKY" evidence="8">
    <location>
        <begin position="152"/>
        <end position="210"/>
    </location>
</feature>
<feature type="compositionally biased region" description="Basic and acidic residues" evidence="7">
    <location>
        <begin position="54"/>
        <end position="75"/>
    </location>
</feature>
<dbReference type="PANTHER" id="PTHR31221">
    <property type="entry name" value="WRKY TRANSCRIPTION FACTOR PROTEIN 1-RELATED"/>
    <property type="match status" value="1"/>
</dbReference>
<evidence type="ECO:0000313" key="9">
    <source>
        <dbReference type="EMBL" id="KOM40209.1"/>
    </source>
</evidence>
<dbReference type="SUPFAM" id="SSF118290">
    <property type="entry name" value="WRKY DNA-binding domain"/>
    <property type="match status" value="2"/>
</dbReference>
<dbReference type="PROSITE" id="PS50811">
    <property type="entry name" value="WRKY"/>
    <property type="match status" value="2"/>
</dbReference>
<feature type="region of interest" description="Disordered" evidence="7">
    <location>
        <begin position="233"/>
        <end position="293"/>
    </location>
</feature>
<feature type="compositionally biased region" description="Polar residues" evidence="7">
    <location>
        <begin position="234"/>
        <end position="247"/>
    </location>
</feature>
<dbReference type="SMART" id="SM00774">
    <property type="entry name" value="WRKY"/>
    <property type="match status" value="2"/>
</dbReference>
<sequence>MEEEEPMQQPLTDSSLTTHSSTSTASDEEQPHSETLSLHSSSHMQRSSTASKLGQDESKQSAQHSDEETIVKETVEAPQKQTESQLQMSVCSTSSSKLSPTSVSMYLSSAPSSSVPQQRPSPKAVKVQKMDKGTPSGDTTLSSVSVSRTSASDGYNWRKYGQKQVKSPTGSRSYYRCTHSNCCAKKIKFCDHSGYVIEIVYKSQHSHDPPHIVDSTKESKFLPYSEPKIKCSIPKQSSRVQIDSDPSSPRKPLYESPCSANKNQENSSHDENDKVLLKKEHVNDPEPKRRLNKGDLTCLDSAIKPGKKPKFVVHAAEDMGISSDGYRWRKYGQKLVKGNPHFRNYYRCTSAGCPVRKHIETAVDNAKTVIITYKGVHDHDMPVAKKRQGPPRASLVAAAAPASMKNLHFKKGGLVQNEETSSAQCSEDTEDEALDLGGEKAIESARTLLSIGFEI</sequence>
<evidence type="ECO:0000256" key="6">
    <source>
        <dbReference type="ARBA" id="ARBA00023242"/>
    </source>
</evidence>
<keyword evidence="5" id="KW-0804">Transcription</keyword>
<keyword evidence="2" id="KW-0677">Repeat</keyword>
<protein>
    <recommendedName>
        <fullName evidence="8">WRKY domain-containing protein</fullName>
    </recommendedName>
</protein>
<name>A0A0L9UCF7_PHAAN</name>